<dbReference type="SUPFAM" id="SSF50715">
    <property type="entry name" value="Ribosomal protein L25-like"/>
    <property type="match status" value="1"/>
</dbReference>
<dbReference type="NCBIfam" id="TIGR00731">
    <property type="entry name" value="bL25_bact_ctc"/>
    <property type="match status" value="1"/>
</dbReference>
<accession>A0A1M4VQS0</accession>
<dbReference type="PANTHER" id="PTHR33284">
    <property type="entry name" value="RIBOSOMAL PROTEIN L25/GLN-TRNA SYNTHETASE, ANTI-CODON-BINDING DOMAIN-CONTAINING PROTEIN"/>
    <property type="match status" value="1"/>
</dbReference>
<dbReference type="InterPro" id="IPR001021">
    <property type="entry name" value="Ribosomal_bL25_long"/>
</dbReference>
<keyword evidence="2" id="KW-0694">RNA-binding</keyword>
<dbReference type="Gene3D" id="2.40.240.10">
    <property type="entry name" value="Ribosomal Protein L25, Chain P"/>
    <property type="match status" value="1"/>
</dbReference>
<feature type="domain" description="Large ribosomal subunit protein bL25 L25" evidence="5">
    <location>
        <begin position="12"/>
        <end position="93"/>
    </location>
</feature>
<dbReference type="GO" id="GO:0008097">
    <property type="term" value="F:5S rRNA binding"/>
    <property type="evidence" value="ECO:0007669"/>
    <property type="project" value="InterPro"/>
</dbReference>
<dbReference type="STRING" id="1121881.SAMN02745225_01407"/>
<proteinExistence type="predicted"/>
<evidence type="ECO:0000313" key="7">
    <source>
        <dbReference type="Proteomes" id="UP000184295"/>
    </source>
</evidence>
<gene>
    <name evidence="6" type="ORF">SAMN02745225_01407</name>
</gene>
<dbReference type="InterPro" id="IPR011035">
    <property type="entry name" value="Ribosomal_bL25/Gln-tRNA_synth"/>
</dbReference>
<evidence type="ECO:0000259" key="5">
    <source>
        <dbReference type="Pfam" id="PF01386"/>
    </source>
</evidence>
<evidence type="ECO:0000256" key="3">
    <source>
        <dbReference type="ARBA" id="ARBA00022980"/>
    </source>
</evidence>
<dbReference type="GO" id="GO:0006412">
    <property type="term" value="P:translation"/>
    <property type="evidence" value="ECO:0007669"/>
    <property type="project" value="InterPro"/>
</dbReference>
<keyword evidence="4" id="KW-0687">Ribonucleoprotein</keyword>
<dbReference type="Proteomes" id="UP000184295">
    <property type="component" value="Unassembled WGS sequence"/>
</dbReference>
<name>A0A1M4VQS0_9ACTN</name>
<evidence type="ECO:0000256" key="2">
    <source>
        <dbReference type="ARBA" id="ARBA00022884"/>
    </source>
</evidence>
<reference evidence="7" key="1">
    <citation type="submission" date="2016-11" db="EMBL/GenBank/DDBJ databases">
        <authorList>
            <person name="Varghese N."/>
            <person name="Submissions S."/>
        </authorList>
    </citation>
    <scope>NUCLEOTIDE SEQUENCE [LARGE SCALE GENOMIC DNA]</scope>
    <source>
        <strain evidence="7">DSM 19514</strain>
    </source>
</reference>
<dbReference type="AlphaFoldDB" id="A0A1M4VQS0"/>
<keyword evidence="7" id="KW-1185">Reference proteome</keyword>
<dbReference type="InterPro" id="IPR029751">
    <property type="entry name" value="Ribosomal_L25_dom"/>
</dbReference>
<dbReference type="PANTHER" id="PTHR33284:SF1">
    <property type="entry name" value="RIBOSOMAL PROTEIN L25_GLN-TRNA SYNTHETASE, ANTI-CODON-BINDING DOMAIN-CONTAINING PROTEIN"/>
    <property type="match status" value="1"/>
</dbReference>
<dbReference type="GO" id="GO:0003735">
    <property type="term" value="F:structural constituent of ribosome"/>
    <property type="evidence" value="ECO:0007669"/>
    <property type="project" value="InterPro"/>
</dbReference>
<organism evidence="6 7">
    <name type="scientific">Ferrithrix thermotolerans DSM 19514</name>
    <dbReference type="NCBI Taxonomy" id="1121881"/>
    <lineage>
        <taxon>Bacteria</taxon>
        <taxon>Bacillati</taxon>
        <taxon>Actinomycetota</taxon>
        <taxon>Acidimicrobiia</taxon>
        <taxon>Acidimicrobiales</taxon>
        <taxon>Acidimicrobiaceae</taxon>
        <taxon>Ferrithrix</taxon>
    </lineage>
</organism>
<evidence type="ECO:0000256" key="4">
    <source>
        <dbReference type="ARBA" id="ARBA00023274"/>
    </source>
</evidence>
<dbReference type="InterPro" id="IPR020056">
    <property type="entry name" value="Rbsml_bL25/Gln-tRNA_synth_N"/>
</dbReference>
<protein>
    <submittedName>
        <fullName evidence="6">Large subunit ribosomal protein L25</fullName>
    </submittedName>
</protein>
<evidence type="ECO:0000256" key="1">
    <source>
        <dbReference type="ARBA" id="ARBA00022730"/>
    </source>
</evidence>
<keyword evidence="1" id="KW-0699">rRNA-binding</keyword>
<evidence type="ECO:0000313" key="6">
    <source>
        <dbReference type="EMBL" id="SHE71404.1"/>
    </source>
</evidence>
<dbReference type="CDD" id="cd00495">
    <property type="entry name" value="Ribosomal_L25_TL5_CTC"/>
    <property type="match status" value="1"/>
</dbReference>
<dbReference type="EMBL" id="FQUL01000018">
    <property type="protein sequence ID" value="SHE71404.1"/>
    <property type="molecule type" value="Genomic_DNA"/>
</dbReference>
<dbReference type="NCBIfam" id="NF004612">
    <property type="entry name" value="PRK05943.1"/>
    <property type="match status" value="1"/>
</dbReference>
<dbReference type="InterPro" id="IPR020930">
    <property type="entry name" value="Ribosomal_uL5_bac-type"/>
</dbReference>
<dbReference type="OrthoDB" id="5242980at2"/>
<keyword evidence="3 6" id="KW-0689">Ribosomal protein</keyword>
<sequence length="175" mass="18408">MSQVEVKAVGGREAGSRASRRIRREGMVPGVVYGAQSSPIAISCNLRELRSALSNRVAKGSILTLSIDGKSQIVRVQDVQVHPIRREVTHVDFLFMNAKDVVTSAVTLTAPTTLVLQVAALNVEGPASSIPAAIEVGAELANDAGEVMASLVPLPKGVKVVAETDFVVAKLALEE</sequence>
<dbReference type="GO" id="GO:0022625">
    <property type="term" value="C:cytosolic large ribosomal subunit"/>
    <property type="evidence" value="ECO:0007669"/>
    <property type="project" value="TreeGrafter"/>
</dbReference>
<dbReference type="RefSeq" id="WP_072790476.1">
    <property type="nucleotide sequence ID" value="NZ_FQUL01000018.1"/>
</dbReference>
<dbReference type="Pfam" id="PF01386">
    <property type="entry name" value="Ribosomal_L25p"/>
    <property type="match status" value="1"/>
</dbReference>